<keyword evidence="1" id="KW-0175">Coiled coil</keyword>
<gene>
    <name evidence="2" type="ORF">Sjap_009511</name>
</gene>
<evidence type="ECO:0000313" key="3">
    <source>
        <dbReference type="Proteomes" id="UP001417504"/>
    </source>
</evidence>
<dbReference type="EMBL" id="JBBNAE010000003">
    <property type="protein sequence ID" value="KAK9138917.1"/>
    <property type="molecule type" value="Genomic_DNA"/>
</dbReference>
<organism evidence="2 3">
    <name type="scientific">Stephania japonica</name>
    <dbReference type="NCBI Taxonomy" id="461633"/>
    <lineage>
        <taxon>Eukaryota</taxon>
        <taxon>Viridiplantae</taxon>
        <taxon>Streptophyta</taxon>
        <taxon>Embryophyta</taxon>
        <taxon>Tracheophyta</taxon>
        <taxon>Spermatophyta</taxon>
        <taxon>Magnoliopsida</taxon>
        <taxon>Ranunculales</taxon>
        <taxon>Menispermaceae</taxon>
        <taxon>Menispermoideae</taxon>
        <taxon>Cissampelideae</taxon>
        <taxon>Stephania</taxon>
    </lineage>
</organism>
<feature type="coiled-coil region" evidence="1">
    <location>
        <begin position="43"/>
        <end position="74"/>
    </location>
</feature>
<evidence type="ECO:0000313" key="2">
    <source>
        <dbReference type="EMBL" id="KAK9138917.1"/>
    </source>
</evidence>
<comment type="caution">
    <text evidence="2">The sequence shown here is derived from an EMBL/GenBank/DDBJ whole genome shotgun (WGS) entry which is preliminary data.</text>
</comment>
<evidence type="ECO:0000256" key="1">
    <source>
        <dbReference type="SAM" id="Coils"/>
    </source>
</evidence>
<accession>A0AAP0JTY5</accession>
<keyword evidence="3" id="KW-1185">Reference proteome</keyword>
<dbReference type="Proteomes" id="UP001417504">
    <property type="component" value="Unassembled WGS sequence"/>
</dbReference>
<protein>
    <submittedName>
        <fullName evidence="2">Uncharacterized protein</fullName>
    </submittedName>
</protein>
<name>A0AAP0JTY5_9MAGN</name>
<reference evidence="2 3" key="1">
    <citation type="submission" date="2024-01" db="EMBL/GenBank/DDBJ databases">
        <title>Genome assemblies of Stephania.</title>
        <authorList>
            <person name="Yang L."/>
        </authorList>
    </citation>
    <scope>NUCLEOTIDE SEQUENCE [LARGE SCALE GENOMIC DNA]</scope>
    <source>
        <strain evidence="2">QJT</strain>
        <tissue evidence="2">Leaf</tissue>
    </source>
</reference>
<sequence length="146" mass="16993">MGLDRNRRVSTYGLGPTKDASYQASRILDLDLIRDELRDELLMEIEEDLRDEMREEMREEIREEMREEIQEELQAKFQVLRADFDWIKVEIEKFSTHVVENGGNPTPPSSAQVSNGSIINKLQSNITFQELAIPSHEPPQESEDME</sequence>
<dbReference type="AlphaFoldDB" id="A0AAP0JTY5"/>
<proteinExistence type="predicted"/>